<dbReference type="OMA" id="QCEFVYL"/>
<dbReference type="InterPro" id="IPR030379">
    <property type="entry name" value="G_SEPTIN_dom"/>
</dbReference>
<dbReference type="CDD" id="cd01850">
    <property type="entry name" value="CDC_Septin"/>
    <property type="match status" value="1"/>
</dbReference>
<dbReference type="GO" id="GO:0032154">
    <property type="term" value="C:cleavage furrow"/>
    <property type="evidence" value="ECO:0007669"/>
    <property type="project" value="UniProtKB-SubCell"/>
</dbReference>
<dbReference type="PROSITE" id="PS51719">
    <property type="entry name" value="G_SEPTIN"/>
    <property type="match status" value="1"/>
</dbReference>
<keyword evidence="5 7" id="KW-0342">GTP-binding</keyword>
<dbReference type="EnsemblMetazoa" id="XM_022801205">
    <property type="protein sequence ID" value="XP_022656940"/>
    <property type="gene ID" value="LOC111248606"/>
</dbReference>
<evidence type="ECO:0000259" key="8">
    <source>
        <dbReference type="PROSITE" id="PS51719"/>
    </source>
</evidence>
<dbReference type="GO" id="GO:0005525">
    <property type="term" value="F:GTP binding"/>
    <property type="evidence" value="ECO:0007669"/>
    <property type="project" value="UniProtKB-KW"/>
</dbReference>
<evidence type="ECO:0000256" key="7">
    <source>
        <dbReference type="RuleBase" id="RU004560"/>
    </source>
</evidence>
<keyword evidence="10" id="KW-1185">Reference proteome</keyword>
<dbReference type="InterPro" id="IPR027417">
    <property type="entry name" value="P-loop_NTPase"/>
</dbReference>
<protein>
    <recommendedName>
        <fullName evidence="8">Septin-type G domain-containing protein</fullName>
    </recommendedName>
</protein>
<dbReference type="OrthoDB" id="416553at2759"/>
<dbReference type="AlphaFoldDB" id="A0A7M7JTF7"/>
<dbReference type="Gene3D" id="3.40.50.300">
    <property type="entry name" value="P-loop containing nucleotide triphosphate hydrolases"/>
    <property type="match status" value="1"/>
</dbReference>
<dbReference type="PANTHER" id="PTHR18884">
    <property type="entry name" value="SEPTIN"/>
    <property type="match status" value="1"/>
</dbReference>
<organism evidence="9 10">
    <name type="scientific">Varroa destructor</name>
    <name type="common">Honeybee mite</name>
    <dbReference type="NCBI Taxonomy" id="109461"/>
    <lineage>
        <taxon>Eukaryota</taxon>
        <taxon>Metazoa</taxon>
        <taxon>Ecdysozoa</taxon>
        <taxon>Arthropoda</taxon>
        <taxon>Chelicerata</taxon>
        <taxon>Arachnida</taxon>
        <taxon>Acari</taxon>
        <taxon>Parasitiformes</taxon>
        <taxon>Mesostigmata</taxon>
        <taxon>Gamasina</taxon>
        <taxon>Dermanyssoidea</taxon>
        <taxon>Varroidae</taxon>
        <taxon>Varroa</taxon>
    </lineage>
</organism>
<keyword evidence="4" id="KW-0175">Coiled coil</keyword>
<feature type="domain" description="Septin-type G" evidence="8">
    <location>
        <begin position="178"/>
        <end position="447"/>
    </location>
</feature>
<evidence type="ECO:0000313" key="10">
    <source>
        <dbReference type="Proteomes" id="UP000594260"/>
    </source>
</evidence>
<comment type="similarity">
    <text evidence="7">Belongs to the TRAFAC class TrmE-Era-EngA-EngB-Septin-like GTPase superfamily. Septin GTPase family.</text>
</comment>
<proteinExistence type="inferred from homology"/>
<keyword evidence="3 7" id="KW-0547">Nucleotide-binding</keyword>
<reference evidence="9" key="1">
    <citation type="submission" date="2021-01" db="UniProtKB">
        <authorList>
            <consortium name="EnsemblMetazoa"/>
        </authorList>
    </citation>
    <scope>IDENTIFICATION</scope>
</reference>
<evidence type="ECO:0000313" key="9">
    <source>
        <dbReference type="EnsemblMetazoa" id="XP_022656940"/>
    </source>
</evidence>
<dbReference type="RefSeq" id="XP_022656940.1">
    <property type="nucleotide sequence ID" value="XM_022801205.1"/>
</dbReference>
<evidence type="ECO:0000256" key="5">
    <source>
        <dbReference type="ARBA" id="ARBA00023134"/>
    </source>
</evidence>
<comment type="subcellular location">
    <subcellularLocation>
        <location evidence="1">Cleavage furrow</location>
    </subcellularLocation>
</comment>
<dbReference type="FunFam" id="3.40.50.300:FF:000162">
    <property type="entry name" value="septin-7 isoform X1"/>
    <property type="match status" value="1"/>
</dbReference>
<name>A0A7M7JTF7_VARDE</name>
<evidence type="ECO:0000256" key="2">
    <source>
        <dbReference type="ARBA" id="ARBA00022618"/>
    </source>
</evidence>
<dbReference type="Pfam" id="PF00735">
    <property type="entry name" value="Septin"/>
    <property type="match status" value="1"/>
</dbReference>
<dbReference type="InterPro" id="IPR016491">
    <property type="entry name" value="Septin"/>
</dbReference>
<evidence type="ECO:0000256" key="6">
    <source>
        <dbReference type="ARBA" id="ARBA00023306"/>
    </source>
</evidence>
<dbReference type="Proteomes" id="UP000594260">
    <property type="component" value="Unplaced"/>
</dbReference>
<accession>A0A7M7JTF7</accession>
<dbReference type="GO" id="GO:0005856">
    <property type="term" value="C:cytoskeleton"/>
    <property type="evidence" value="ECO:0007669"/>
    <property type="project" value="UniProtKB-ARBA"/>
</dbReference>
<evidence type="ECO:0000256" key="4">
    <source>
        <dbReference type="ARBA" id="ARBA00023054"/>
    </source>
</evidence>
<evidence type="ECO:0000256" key="3">
    <source>
        <dbReference type="ARBA" id="ARBA00022741"/>
    </source>
</evidence>
<sequence length="469" mass="52687">MPSLSAPTIRIDWAASTIAVALRQTVESDQSVGSGGHTGEEGGRAKMPYQLAAKLITIRTTVRPELPDRVKEGLQQTFQEASPNQFSLCSFPNVIQALERRFPSIFLVPHFRELLIARLQHVATCNEGLLCADDFIAVMTESLTHDTSNWGGMKTPIGGGLIGLGNLPDQITSKLLKRGFDLNVMLVGRSGLGKSTLVDTLFKAKVSRRSSQKSTEGEGIEDLPRTTEIHAVTHVLEEQNVKVRLTVTDTPGYGDHLNNQNCWVPIMQHISEQYERYLIEERQVVRKRIIPDSRIHVILYFIEPSGHRLSQLDIECLRRLTRVANVIPVIAKSDTLTLEERVQFKHSITEDLIRNQIQVYLGDEDEGGVMCKDIVPFCVVGSTTQHEVGGKFVFGRATRWGVIECENKAHCEFTQLRDLLIKSNMGDLVEKTHFIHYENFRHQRLKSGEPVLKMHHNGNSLDHCNESTL</sequence>
<evidence type="ECO:0000256" key="1">
    <source>
        <dbReference type="ARBA" id="ARBA00004626"/>
    </source>
</evidence>
<dbReference type="GO" id="GO:0051301">
    <property type="term" value="P:cell division"/>
    <property type="evidence" value="ECO:0007669"/>
    <property type="project" value="UniProtKB-KW"/>
</dbReference>
<dbReference type="KEGG" id="vde:111248606"/>
<keyword evidence="6" id="KW-0131">Cell cycle</keyword>
<dbReference type="GeneID" id="111248606"/>
<keyword evidence="2" id="KW-0132">Cell division</keyword>
<dbReference type="InParanoid" id="A0A7M7JTF7"/>
<dbReference type="SUPFAM" id="SSF52540">
    <property type="entry name" value="P-loop containing nucleoside triphosphate hydrolases"/>
    <property type="match status" value="1"/>
</dbReference>